<comment type="similarity">
    <text evidence="4">Belongs to the glycosyltransferase 41 family. O-GlcNAc transferase subfamily.</text>
</comment>
<comment type="pathway">
    <text evidence="3">Protein modification; protein glycosylation.</text>
</comment>
<evidence type="ECO:0000256" key="9">
    <source>
        <dbReference type="ARBA" id="ARBA00022737"/>
    </source>
</evidence>
<comment type="caution">
    <text evidence="14">The sequence shown here is derived from an EMBL/GenBank/DDBJ whole genome shotgun (WGS) entry which is preliminary data.</text>
</comment>
<accession>A0A8J2JLQ2</accession>
<evidence type="ECO:0000256" key="4">
    <source>
        <dbReference type="ARBA" id="ARBA00005386"/>
    </source>
</evidence>
<evidence type="ECO:0000256" key="3">
    <source>
        <dbReference type="ARBA" id="ARBA00004922"/>
    </source>
</evidence>
<dbReference type="FunFam" id="1.25.40.10:FF:000013">
    <property type="entry name" value="UDP-N-acetylglucosamine--peptide N-acetylglucosaminyltransferase 110 kDa subunit"/>
    <property type="match status" value="1"/>
</dbReference>
<evidence type="ECO:0000256" key="1">
    <source>
        <dbReference type="ARBA" id="ARBA00004123"/>
    </source>
</evidence>
<evidence type="ECO:0000259" key="13">
    <source>
        <dbReference type="Pfam" id="PF13844"/>
    </source>
</evidence>
<sequence>MSDRVLILNKTTYPHHHHQTSGRVVLVDNSNTNNQQNGATANIGTPFRYVRMANVNVADTNVPAVLQPHHVQLQLKMTEPITTLGMIGAFPNLAGLLDLAHREYQAGDYENAERHCMQLWRQEPNNTSVLLLLSSIHFQCRKLEKSAQFSTLAIKQNPLLAEAYSNLGNVYKEKGQLQEALENYRHAVRLKPDFIDGYINLAAALVAAGEMEQAVQAYITALQYNPDLYCVRSDLGNLLKALGRLEEAKACYLKAIETRPDFAVAWSNLGCVFNALGEIWLAIHHFEKAVTLDPNFLDAYINLGNVLKEARIFDRAVASYLRALNLSPTNAVVHGNLACVYYEQGLTDLSIETYKRAIELQTNFPDAYCNLANALKEKGNVAEAEECYNTALQLCPTHADSLNNLANIKREQGHIEEATRLYLKALEVFPEFAAAHSNLASVLQQQGKLPEALVHYKEAIRIQPTFADAFSNMGNTLKEMQDVQGALQCYTRAIQINPAFADAHSNLASIHKDSGNIPEAIQSYRTALKLKPDFPDAYCNLVHCLQIICDWSDYEDRMEKLVKIVADQLEKNRLPSVHPHHSMLYPLTHEQRKQIAAKHATMCSEKVAVLHKLPYPFVKSLGGQRLKIGYVSSDFGNHPTSHLMQSVPGFHNRENVEVFCYALSPDDGTTFRSNIVRKAEHFVDLSGMVCNGKAADKINSDGIHILVNMNGYTKGARNEIFALKPAPIQVMWLGYPGSSGASYMDYIITDKVTSPLQFSSHYSEKLAYMPRTYFIGDHKQMFPHLTERVVVKDLNSSLGKGYSDNVAVINAPDLTPILKHTDIKEISEIVHTTVADTALPMTVSMKIAELPTTTAIETMIRAGHVQTTVNGLLIQNGLAAPQTNNKAATGEEVPQSILITTRQQYGLPDNAIVFCNFNQLYKIDPATLTMWVNILKRVPNGILWLLRFPAVGEVNILATAAAMGLENGRIIFSNVAAKEEHVRRGQLADVCLDTPLCNGHTTSMDVLWAGTPVVTMPCETLASRVAASQLSSIGCCELVASSRQDYEDIAIRLGTDKEFLKSIRAKVWQLRRLSTLFDASNYAADLERLYKLMWKKFEEGSEPNHITQLSLH</sequence>
<proteinExistence type="inferred from homology"/>
<dbReference type="PROSITE" id="PS50293">
    <property type="entry name" value="TPR_REGION"/>
    <property type="match status" value="6"/>
</dbReference>
<dbReference type="GO" id="GO:0006493">
    <property type="term" value="P:protein O-linked glycosylation"/>
    <property type="evidence" value="ECO:0007669"/>
    <property type="project" value="InterPro"/>
</dbReference>
<dbReference type="GO" id="GO:0097363">
    <property type="term" value="F:protein O-acetylglucosaminyltransferase activity"/>
    <property type="evidence" value="ECO:0007669"/>
    <property type="project" value="UniProtKB-EC"/>
</dbReference>
<dbReference type="PROSITE" id="PS50005">
    <property type="entry name" value="TPR"/>
    <property type="match status" value="11"/>
</dbReference>
<dbReference type="OrthoDB" id="9991317at2759"/>
<feature type="repeat" description="TPR" evidence="12">
    <location>
        <begin position="195"/>
        <end position="228"/>
    </location>
</feature>
<gene>
    <name evidence="14" type="ORF">AFUS01_LOCUS11549</name>
</gene>
<feature type="repeat" description="TPR" evidence="12">
    <location>
        <begin position="433"/>
        <end position="466"/>
    </location>
</feature>
<reference evidence="14" key="1">
    <citation type="submission" date="2021-06" db="EMBL/GenBank/DDBJ databases">
        <authorList>
            <person name="Hodson N. C."/>
            <person name="Mongue J. A."/>
            <person name="Jaron S. K."/>
        </authorList>
    </citation>
    <scope>NUCLEOTIDE SEQUENCE</scope>
</reference>
<dbReference type="Pfam" id="PF13181">
    <property type="entry name" value="TPR_8"/>
    <property type="match status" value="3"/>
</dbReference>
<dbReference type="AlphaFoldDB" id="A0A8J2JLQ2"/>
<dbReference type="FunFam" id="3.40.50.11380:FF:000001">
    <property type="entry name" value="UDP-N-acetylglucosamine--peptide N-acetylglucosaminyltransferase 110 kDa subunit"/>
    <property type="match status" value="1"/>
</dbReference>
<keyword evidence="7" id="KW-0328">Glycosyltransferase</keyword>
<dbReference type="Proteomes" id="UP000708208">
    <property type="component" value="Unassembled WGS sequence"/>
</dbReference>
<feature type="domain" description="O-GlcNAc transferase C-terminal" evidence="13">
    <location>
        <begin position="548"/>
        <end position="1086"/>
    </location>
</feature>
<dbReference type="GO" id="GO:0005634">
    <property type="term" value="C:nucleus"/>
    <property type="evidence" value="ECO:0007669"/>
    <property type="project" value="UniProtKB-SubCell"/>
</dbReference>
<dbReference type="PANTHER" id="PTHR44366">
    <property type="entry name" value="UDP-N-ACETYLGLUCOSAMINE--PEPTIDE N-ACETYLGLUCOSAMINYLTRANSFERASE 110 KDA SUBUNIT"/>
    <property type="match status" value="1"/>
</dbReference>
<feature type="repeat" description="TPR" evidence="12">
    <location>
        <begin position="229"/>
        <end position="262"/>
    </location>
</feature>
<dbReference type="InterPro" id="IPR037919">
    <property type="entry name" value="OGT"/>
</dbReference>
<protein>
    <recommendedName>
        <fullName evidence="5">protein O-GlcNAc transferase</fullName>
        <ecNumber evidence="5">2.4.1.255</ecNumber>
    </recommendedName>
</protein>
<keyword evidence="11" id="KW-0539">Nucleus</keyword>
<dbReference type="EMBL" id="CAJVCH010089082">
    <property type="protein sequence ID" value="CAG7722411.1"/>
    <property type="molecule type" value="Genomic_DNA"/>
</dbReference>
<dbReference type="InterPro" id="IPR019734">
    <property type="entry name" value="TPR_rpt"/>
</dbReference>
<dbReference type="EC" id="2.4.1.255" evidence="5"/>
<comment type="subcellular location">
    <subcellularLocation>
        <location evidence="2">Cytoplasm</location>
    </subcellularLocation>
    <subcellularLocation>
        <location evidence="1">Nucleus</location>
    </subcellularLocation>
</comment>
<dbReference type="Pfam" id="PF13844">
    <property type="entry name" value="Glyco_transf_41"/>
    <property type="match status" value="1"/>
</dbReference>
<feature type="repeat" description="TPR" evidence="12">
    <location>
        <begin position="501"/>
        <end position="534"/>
    </location>
</feature>
<feature type="repeat" description="TPR" evidence="12">
    <location>
        <begin position="263"/>
        <end position="296"/>
    </location>
</feature>
<keyword evidence="15" id="KW-1185">Reference proteome</keyword>
<dbReference type="Pfam" id="PF00515">
    <property type="entry name" value="TPR_1"/>
    <property type="match status" value="1"/>
</dbReference>
<dbReference type="Pfam" id="PF13424">
    <property type="entry name" value="TPR_12"/>
    <property type="match status" value="1"/>
</dbReference>
<feature type="repeat" description="TPR" evidence="12">
    <location>
        <begin position="331"/>
        <end position="364"/>
    </location>
</feature>
<evidence type="ECO:0000256" key="5">
    <source>
        <dbReference type="ARBA" id="ARBA00011970"/>
    </source>
</evidence>
<keyword evidence="8" id="KW-0808">Transferase</keyword>
<dbReference type="FunFam" id="1.25.40.10:FF:000019">
    <property type="entry name" value="UDP-N-acetylglucosamine--peptide N-acetylglucosaminyltransferase 110 kDa subunit"/>
    <property type="match status" value="1"/>
</dbReference>
<keyword evidence="10 12" id="KW-0802">TPR repeat</keyword>
<dbReference type="PANTHER" id="PTHR44366:SF1">
    <property type="entry name" value="UDP-N-ACETYLGLUCOSAMINE--PEPTIDE N-ACETYLGLUCOSAMINYLTRANSFERASE 110 KDA SUBUNIT"/>
    <property type="match status" value="1"/>
</dbReference>
<organism evidence="14 15">
    <name type="scientific">Allacma fusca</name>
    <dbReference type="NCBI Taxonomy" id="39272"/>
    <lineage>
        <taxon>Eukaryota</taxon>
        <taxon>Metazoa</taxon>
        <taxon>Ecdysozoa</taxon>
        <taxon>Arthropoda</taxon>
        <taxon>Hexapoda</taxon>
        <taxon>Collembola</taxon>
        <taxon>Symphypleona</taxon>
        <taxon>Sminthuridae</taxon>
        <taxon>Allacma</taxon>
    </lineage>
</organism>
<dbReference type="SMART" id="SM00028">
    <property type="entry name" value="TPR"/>
    <property type="match status" value="12"/>
</dbReference>
<name>A0A8J2JLQ2_9HEXA</name>
<evidence type="ECO:0000256" key="11">
    <source>
        <dbReference type="ARBA" id="ARBA00023242"/>
    </source>
</evidence>
<evidence type="ECO:0000256" key="7">
    <source>
        <dbReference type="ARBA" id="ARBA00022676"/>
    </source>
</evidence>
<dbReference type="InterPro" id="IPR029489">
    <property type="entry name" value="OGT/SEC/SPY_C"/>
</dbReference>
<evidence type="ECO:0000256" key="8">
    <source>
        <dbReference type="ARBA" id="ARBA00022679"/>
    </source>
</evidence>
<evidence type="ECO:0000313" key="14">
    <source>
        <dbReference type="EMBL" id="CAG7722411.1"/>
    </source>
</evidence>
<keyword evidence="6" id="KW-0963">Cytoplasm</keyword>
<dbReference type="FunFam" id="3.40.50.2000:FF:000012">
    <property type="entry name" value="UDP-N-acetylglucosamine--peptide N-acetylglucosaminyltransferase 110 kDa subunit"/>
    <property type="match status" value="1"/>
</dbReference>
<dbReference type="Pfam" id="PF13414">
    <property type="entry name" value="TPR_11"/>
    <property type="match status" value="3"/>
</dbReference>
<evidence type="ECO:0000313" key="15">
    <source>
        <dbReference type="Proteomes" id="UP000708208"/>
    </source>
</evidence>
<feature type="repeat" description="TPR" evidence="12">
    <location>
        <begin position="365"/>
        <end position="398"/>
    </location>
</feature>
<feature type="repeat" description="TPR" evidence="12">
    <location>
        <begin position="467"/>
        <end position="500"/>
    </location>
</feature>
<feature type="repeat" description="TPR" evidence="12">
    <location>
        <begin position="297"/>
        <end position="330"/>
    </location>
</feature>
<feature type="repeat" description="TPR" evidence="12">
    <location>
        <begin position="399"/>
        <end position="432"/>
    </location>
</feature>
<evidence type="ECO:0000256" key="10">
    <source>
        <dbReference type="ARBA" id="ARBA00022803"/>
    </source>
</evidence>
<keyword evidence="9" id="KW-0677">Repeat</keyword>
<evidence type="ECO:0000256" key="6">
    <source>
        <dbReference type="ARBA" id="ARBA00022490"/>
    </source>
</evidence>
<evidence type="ECO:0000256" key="12">
    <source>
        <dbReference type="PROSITE-ProRule" id="PRU00339"/>
    </source>
</evidence>
<evidence type="ECO:0000256" key="2">
    <source>
        <dbReference type="ARBA" id="ARBA00004496"/>
    </source>
</evidence>
<dbReference type="GO" id="GO:0005737">
    <property type="term" value="C:cytoplasm"/>
    <property type="evidence" value="ECO:0007669"/>
    <property type="project" value="UniProtKB-SubCell"/>
</dbReference>
<feature type="repeat" description="TPR" evidence="12">
    <location>
        <begin position="161"/>
        <end position="194"/>
    </location>
</feature>